<feature type="transmembrane region" description="Helical" evidence="1">
    <location>
        <begin position="139"/>
        <end position="158"/>
    </location>
</feature>
<keyword evidence="1" id="KW-1133">Transmembrane helix</keyword>
<keyword evidence="1" id="KW-0812">Transmembrane</keyword>
<dbReference type="RefSeq" id="WP_387716165.1">
    <property type="nucleotide sequence ID" value="NZ_JBIAPI010000002.1"/>
</dbReference>
<evidence type="ECO:0000313" key="3">
    <source>
        <dbReference type="Proteomes" id="UP001601948"/>
    </source>
</evidence>
<feature type="transmembrane region" description="Helical" evidence="1">
    <location>
        <begin position="221"/>
        <end position="239"/>
    </location>
</feature>
<accession>A0ABW6QR60</accession>
<evidence type="ECO:0000313" key="2">
    <source>
        <dbReference type="EMBL" id="MFF3223145.1"/>
    </source>
</evidence>
<dbReference type="EMBL" id="JBIAPI010000002">
    <property type="protein sequence ID" value="MFF3223145.1"/>
    <property type="molecule type" value="Genomic_DNA"/>
</dbReference>
<sequence>MSAVSAEPVDRANAREAAEAQDRDSRWNPLTRFVFRFCFGYFSLFCLMFPQFLWVYSGVLKDKLPELAILGFLYPLRPIWEWVGRHVFGADVELRLDSGSGDQAIIWVFLFCVLVVALGIAVVWSVLDRRRPNYHRLNAWFLLAMRLCLGGQMLWYGMAKVIPTQMPEPPLAALISRYGDFTPMSVLWFQVGSSQPYEILLGAAEVLGGLLLFLPRTATLGALVSLVSMLQVFILNMSFDVPVKILSGHLLLISLVLLAPQVRRLANVLVLQRWAEPARQPEPFRSRRVRWFAVALQAALGLWVLAGGIQEGLRFWNEGGGGTPKPELYGIWTVSEFSRDGQVVPPLTTDQNRWQRLVVDVTGMAYQKMDDSLVPVVGAVDSPAHTLTLSASPGANPGVMAEATPAQIASFTFTQEAPDRLRLDGQLDGRPVTLSLEQVDLDSFPLRSTEFKWIQDYPAF</sequence>
<proteinExistence type="predicted"/>
<name>A0ABW6QR60_9NOCA</name>
<feature type="transmembrane region" description="Helical" evidence="1">
    <location>
        <begin position="289"/>
        <end position="309"/>
    </location>
</feature>
<organism evidence="2 3">
    <name type="scientific">Nocardia suismassiliense</name>
    <dbReference type="NCBI Taxonomy" id="2077092"/>
    <lineage>
        <taxon>Bacteria</taxon>
        <taxon>Bacillati</taxon>
        <taxon>Actinomycetota</taxon>
        <taxon>Actinomycetes</taxon>
        <taxon>Mycobacteriales</taxon>
        <taxon>Nocardiaceae</taxon>
        <taxon>Nocardia</taxon>
    </lineage>
</organism>
<feature type="transmembrane region" description="Helical" evidence="1">
    <location>
        <begin position="104"/>
        <end position="127"/>
    </location>
</feature>
<keyword evidence="1" id="KW-0472">Membrane</keyword>
<protein>
    <submittedName>
        <fullName evidence="2">DoxX family protein</fullName>
    </submittedName>
</protein>
<comment type="caution">
    <text evidence="2">The sequence shown here is derived from an EMBL/GenBank/DDBJ whole genome shotgun (WGS) entry which is preliminary data.</text>
</comment>
<gene>
    <name evidence="2" type="ORF">ACFYV7_10135</name>
</gene>
<keyword evidence="3" id="KW-1185">Reference proteome</keyword>
<reference evidence="2 3" key="1">
    <citation type="submission" date="2024-10" db="EMBL/GenBank/DDBJ databases">
        <title>The Natural Products Discovery Center: Release of the First 8490 Sequenced Strains for Exploring Actinobacteria Biosynthetic Diversity.</title>
        <authorList>
            <person name="Kalkreuter E."/>
            <person name="Kautsar S.A."/>
            <person name="Yang D."/>
            <person name="Bader C.D."/>
            <person name="Teijaro C.N."/>
            <person name="Fluegel L."/>
            <person name="Davis C.M."/>
            <person name="Simpson J.R."/>
            <person name="Lauterbach L."/>
            <person name="Steele A.D."/>
            <person name="Gui C."/>
            <person name="Meng S."/>
            <person name="Li G."/>
            <person name="Viehrig K."/>
            <person name="Ye F."/>
            <person name="Su P."/>
            <person name="Kiefer A.F."/>
            <person name="Nichols A."/>
            <person name="Cepeda A.J."/>
            <person name="Yan W."/>
            <person name="Fan B."/>
            <person name="Jiang Y."/>
            <person name="Adhikari A."/>
            <person name="Zheng C.-J."/>
            <person name="Schuster L."/>
            <person name="Cowan T.M."/>
            <person name="Smanski M.J."/>
            <person name="Chevrette M.G."/>
            <person name="De Carvalho L.P.S."/>
            <person name="Shen B."/>
        </authorList>
    </citation>
    <scope>NUCLEOTIDE SEQUENCE [LARGE SCALE GENOMIC DNA]</scope>
    <source>
        <strain evidence="2 3">NPDC003040</strain>
    </source>
</reference>
<feature type="transmembrane region" description="Helical" evidence="1">
    <location>
        <begin position="33"/>
        <end position="56"/>
    </location>
</feature>
<dbReference type="Proteomes" id="UP001601948">
    <property type="component" value="Unassembled WGS sequence"/>
</dbReference>
<evidence type="ECO:0000256" key="1">
    <source>
        <dbReference type="SAM" id="Phobius"/>
    </source>
</evidence>